<gene>
    <name evidence="1" type="ORF">US19_C0019G0012</name>
</gene>
<dbReference type="InterPro" id="IPR029044">
    <property type="entry name" value="Nucleotide-diphossugar_trans"/>
</dbReference>
<dbReference type="Proteomes" id="UP000034492">
    <property type="component" value="Unassembled WGS sequence"/>
</dbReference>
<dbReference type="CDD" id="cd04186">
    <property type="entry name" value="GT_2_like_c"/>
    <property type="match status" value="1"/>
</dbReference>
<comment type="caution">
    <text evidence="1">The sequence shown here is derived from an EMBL/GenBank/DDBJ whole genome shotgun (WGS) entry which is preliminary data.</text>
</comment>
<accession>A0A0G0ETD8</accession>
<dbReference type="Pfam" id="PF13641">
    <property type="entry name" value="Glyco_tranf_2_3"/>
    <property type="match status" value="1"/>
</dbReference>
<dbReference type="PANTHER" id="PTHR43179:SF7">
    <property type="entry name" value="RHAMNOSYLTRANSFERASE WBBL"/>
    <property type="match status" value="1"/>
</dbReference>
<protein>
    <submittedName>
        <fullName evidence="1">Glycosyl transferase family 2</fullName>
    </submittedName>
</protein>
<sequence>MDKLTVSIVNYNGGQFIIDCLNLVKLLSNEVSLKVYVVDNASKDGSIEKIQENFPEVETIINKENLGFGKSQNLVLKKTKDEYILILNPDVEIKKGVLKKLLEYLESHKNIGVITPKIILQNGELDLAAHRGFPTPLASFLYTFFKNDSLYHLTQRDMNEIHEVDSISGAFFLTRKDVLASVGYFDEDFFMYGEDIDLCFRIKEAGYKVVYYPEVEVIHHKGISSGLKKDTQKMTTADKETKMRSVDAFYEAMKIFYRKHYEKNYAAIVNWLVYLGINLKWMQAKRKLVV</sequence>
<keyword evidence="1" id="KW-0808">Transferase</keyword>
<proteinExistence type="predicted"/>
<dbReference type="SUPFAM" id="SSF53448">
    <property type="entry name" value="Nucleotide-diphospho-sugar transferases"/>
    <property type="match status" value="1"/>
</dbReference>
<evidence type="ECO:0000313" key="2">
    <source>
        <dbReference type="Proteomes" id="UP000034492"/>
    </source>
</evidence>
<dbReference type="Gene3D" id="3.90.550.10">
    <property type="entry name" value="Spore Coat Polysaccharide Biosynthesis Protein SpsA, Chain A"/>
    <property type="match status" value="1"/>
</dbReference>
<dbReference type="PANTHER" id="PTHR43179">
    <property type="entry name" value="RHAMNOSYLTRANSFERASE WBBL"/>
    <property type="match status" value="1"/>
</dbReference>
<name>A0A0G0ETD8_9BACT</name>
<dbReference type="AlphaFoldDB" id="A0A0G0ETD8"/>
<reference evidence="1 2" key="1">
    <citation type="journal article" date="2015" name="Nature">
        <title>rRNA introns, odd ribosomes, and small enigmatic genomes across a large radiation of phyla.</title>
        <authorList>
            <person name="Brown C.T."/>
            <person name="Hug L.A."/>
            <person name="Thomas B.C."/>
            <person name="Sharon I."/>
            <person name="Castelle C.J."/>
            <person name="Singh A."/>
            <person name="Wilkins M.J."/>
            <person name="Williams K.H."/>
            <person name="Banfield J.F."/>
        </authorList>
    </citation>
    <scope>NUCLEOTIDE SEQUENCE [LARGE SCALE GENOMIC DNA]</scope>
</reference>
<dbReference type="EMBL" id="LBSA01000019">
    <property type="protein sequence ID" value="KKQ08827.1"/>
    <property type="molecule type" value="Genomic_DNA"/>
</dbReference>
<dbReference type="GO" id="GO:0016740">
    <property type="term" value="F:transferase activity"/>
    <property type="evidence" value="ECO:0007669"/>
    <property type="project" value="UniProtKB-KW"/>
</dbReference>
<evidence type="ECO:0000313" key="1">
    <source>
        <dbReference type="EMBL" id="KKQ08827.1"/>
    </source>
</evidence>
<organism evidence="1 2">
    <name type="scientific">Candidatus Daviesbacteria bacterium GW2011_GWB1_36_5</name>
    <dbReference type="NCBI Taxonomy" id="1618426"/>
    <lineage>
        <taxon>Bacteria</taxon>
        <taxon>Candidatus Daviesiibacteriota</taxon>
    </lineage>
</organism>